<evidence type="ECO:0000313" key="3">
    <source>
        <dbReference type="Proteomes" id="UP000596661"/>
    </source>
</evidence>
<dbReference type="Proteomes" id="UP000596661">
    <property type="component" value="Unassembled WGS sequence"/>
</dbReference>
<dbReference type="EMBL" id="UZAU01000814">
    <property type="status" value="NOT_ANNOTATED_CDS"/>
    <property type="molecule type" value="Genomic_DNA"/>
</dbReference>
<organism evidence="2 3">
    <name type="scientific">Cannabis sativa</name>
    <name type="common">Hemp</name>
    <name type="synonym">Marijuana</name>
    <dbReference type="NCBI Taxonomy" id="3483"/>
    <lineage>
        <taxon>Eukaryota</taxon>
        <taxon>Viridiplantae</taxon>
        <taxon>Streptophyta</taxon>
        <taxon>Embryophyta</taxon>
        <taxon>Tracheophyta</taxon>
        <taxon>Spermatophyta</taxon>
        <taxon>Magnoliopsida</taxon>
        <taxon>eudicotyledons</taxon>
        <taxon>Gunneridae</taxon>
        <taxon>Pentapetalae</taxon>
        <taxon>rosids</taxon>
        <taxon>fabids</taxon>
        <taxon>Rosales</taxon>
        <taxon>Cannabaceae</taxon>
        <taxon>Cannabis</taxon>
    </lineage>
</organism>
<proteinExistence type="predicted"/>
<keyword evidence="1" id="KW-1133">Transmembrane helix</keyword>
<dbReference type="AlphaFoldDB" id="A0A803QQW4"/>
<sequence>METSPPPQLTLRLIFSETKRVLVAQPRHFLTLSLIFLIPLSIAAAIFPIYFESLFTLFRFSVQPSVTFPTKTLLFVLAYTLFISLFSTSAIGTITNSVIETFHGQTRINLQSATKSLSTSFFRLLVTNNYAGKIVVLITFGSSFVLSLLILGAVLYGYNIDFSSPKFLLLFLAFSIVQLSVAIFLHVNWTLSSVVVVAEKISGLASLKRSWSLVKGRRLLVLNMSMCSGLPLATLWLVNFRLNWPSLELAEDEDGSDKLIILFSLTLQVLLFSTIQTSILLIALTANTVLYLYCNKAGVVLHGDKEFSGNYISLKVYDEEEGGKVSSVMSKLDN</sequence>
<dbReference type="OMA" id="RAIFRSH"/>
<reference evidence="2" key="1">
    <citation type="submission" date="2021-03" db="UniProtKB">
        <authorList>
            <consortium name="EnsemblPlants"/>
        </authorList>
    </citation>
    <scope>IDENTIFICATION</scope>
</reference>
<protein>
    <submittedName>
        <fullName evidence="2">Uncharacterized protein</fullName>
    </submittedName>
</protein>
<keyword evidence="1" id="KW-0812">Transmembrane</keyword>
<evidence type="ECO:0000313" key="2">
    <source>
        <dbReference type="EnsemblPlants" id="cds.evm.model.10.902"/>
    </source>
</evidence>
<evidence type="ECO:0000256" key="1">
    <source>
        <dbReference type="SAM" id="Phobius"/>
    </source>
</evidence>
<feature type="transmembrane region" description="Helical" evidence="1">
    <location>
        <begin position="259"/>
        <end position="286"/>
    </location>
</feature>
<dbReference type="EnsemblPlants" id="evm.model.10.902">
    <property type="protein sequence ID" value="cds.evm.model.10.902"/>
    <property type="gene ID" value="evm.TU.10.902"/>
</dbReference>
<dbReference type="PANTHER" id="PTHR33133:SF7">
    <property type="entry name" value="F26K24.10 PROTEIN-RELATED"/>
    <property type="match status" value="1"/>
</dbReference>
<feature type="transmembrane region" description="Helical" evidence="1">
    <location>
        <begin position="72"/>
        <end position="94"/>
    </location>
</feature>
<accession>A0A803QQW4</accession>
<dbReference type="Gramene" id="evm.model.10.902">
    <property type="protein sequence ID" value="cds.evm.model.10.902"/>
    <property type="gene ID" value="evm.TU.10.902"/>
</dbReference>
<feature type="transmembrane region" description="Helical" evidence="1">
    <location>
        <begin position="134"/>
        <end position="155"/>
    </location>
</feature>
<dbReference type="PANTHER" id="PTHR33133">
    <property type="entry name" value="OS08G0107100 PROTEIN-RELATED"/>
    <property type="match status" value="1"/>
</dbReference>
<feature type="transmembrane region" description="Helical" evidence="1">
    <location>
        <begin position="29"/>
        <end position="51"/>
    </location>
</feature>
<feature type="transmembrane region" description="Helical" evidence="1">
    <location>
        <begin position="219"/>
        <end position="239"/>
    </location>
</feature>
<keyword evidence="3" id="KW-1185">Reference proteome</keyword>
<name>A0A803QQW4_CANSA</name>
<keyword evidence="1" id="KW-0472">Membrane</keyword>
<dbReference type="OrthoDB" id="1190074at2759"/>